<dbReference type="InterPro" id="IPR011989">
    <property type="entry name" value="ARM-like"/>
</dbReference>
<dbReference type="InterPro" id="IPR034085">
    <property type="entry name" value="TOG"/>
</dbReference>
<feature type="compositionally biased region" description="Polar residues" evidence="4">
    <location>
        <begin position="504"/>
        <end position="523"/>
    </location>
</feature>
<evidence type="ECO:0000256" key="2">
    <source>
        <dbReference type="ARBA" id="ARBA00022490"/>
    </source>
</evidence>
<comment type="subcellular location">
    <subcellularLocation>
        <location evidence="1">Cytoplasm</location>
        <location evidence="1">Cytoskeleton</location>
    </subcellularLocation>
</comment>
<dbReference type="GO" id="GO:0000226">
    <property type="term" value="P:microtubule cytoskeleton organization"/>
    <property type="evidence" value="ECO:0007669"/>
    <property type="project" value="TreeGrafter"/>
</dbReference>
<dbReference type="Pfam" id="PF21041">
    <property type="entry name" value="XMAP215_CLASP_TOG"/>
    <property type="match status" value="1"/>
</dbReference>
<dbReference type="Pfam" id="PF12348">
    <property type="entry name" value="CLASP_N"/>
    <property type="match status" value="1"/>
</dbReference>
<proteinExistence type="predicted"/>
<feature type="compositionally biased region" description="Polar residues" evidence="4">
    <location>
        <begin position="635"/>
        <end position="644"/>
    </location>
</feature>
<feature type="compositionally biased region" description="Polar residues" evidence="4">
    <location>
        <begin position="830"/>
        <end position="865"/>
    </location>
</feature>
<gene>
    <name evidence="6" type="ORF">AGOR_G00107440</name>
</gene>
<feature type="region of interest" description="Disordered" evidence="4">
    <location>
        <begin position="1395"/>
        <end position="1424"/>
    </location>
</feature>
<dbReference type="SUPFAM" id="SSF48371">
    <property type="entry name" value="ARM repeat"/>
    <property type="match status" value="2"/>
</dbReference>
<dbReference type="InterPro" id="IPR048491">
    <property type="entry name" value="XMAP215_CLASP_TOG"/>
</dbReference>
<evidence type="ECO:0000259" key="5">
    <source>
        <dbReference type="SMART" id="SM01349"/>
    </source>
</evidence>
<feature type="region of interest" description="Disordered" evidence="4">
    <location>
        <begin position="1073"/>
        <end position="1164"/>
    </location>
</feature>
<feature type="domain" description="TOG" evidence="5">
    <location>
        <begin position="1443"/>
        <end position="1681"/>
    </location>
</feature>
<feature type="region of interest" description="Disordered" evidence="4">
    <location>
        <begin position="807"/>
        <end position="865"/>
    </location>
</feature>
<feature type="domain" description="TOG" evidence="5">
    <location>
        <begin position="165"/>
        <end position="387"/>
    </location>
</feature>
<sequence>MSNLDKNECAQQAPASAPVNHHIDYSFLVSTEHAVAKQESGIATVGTRVLSIFLTKERQNIELCAHNIPLNEDLQGCKQGYNPFQEYTTLDRIKPRIWQEQVHAITKELLGCLLRVYQRFGADFNWGSQSEHPPPEEDEEAKLHSIPSPLQHSKDIFKSPHLNTFLADSTMIFGIITQELHEQLLDLKNYQNRTNGVEELKNILFECDLKPVSSESIVDFISFLRTLLDDSNFKVLYGTLQVINLLIKKLDCDVEKYLKQIVSTVLKTLGDTHTISRNEYMNVFRQLMKIVGPQKVLDLVIGHLKHKNSRVREDVINIIIAAMLTHPRKDFNIPSLCLEVAPCLADRKKRVRHAALELFALFDYCLDTGKKQPLMRAVDKVELSGDVEGLMAAVQARRARHILPRLSSEGTVEYALVIPKPGQRPTSHFGSGADLEWVQCGGRIDSARSNRTEPASDRLYGYGSLGSLTDNIPLHRRILSAGKNKLPWERSRLPATGKPLPARPSNSHSCEQISSEDSLSPPTELSREAYVTGFGFSETHQPRILGRKDLLQLGVSRKSGSIETDRQLLETNGPSDSDQVMKGGRPLCRPPSVERTLSLPSNTTPPGNFLLPSYPLAKLPSSPLTPRVFHRHAESTLSLSSTWPNKRENSPHRRDPSPWREIEGDVCSDQRSPLPLRASLVRSSSTSSCRQALTGSRPVPPIQQGFQDLHVWDQQDEEVRMTDVNTVLQDQLPERKMNIDLSQMGLLEADDEPVDREEMMNSLRSLRNSAAKKRAKVSLSGSDPDQDPDLDSPDSAVKLELALDSLSHTSPSLTSPLSESGLSSLYSPPNSTLNGTKTSPGTLSSSTARPRPTRVSSGKQKTVTSVDCSSLPALPFGDKAAADVSVIGQRVAYSNGPFEPEGDQLRDMSPPPARPSGREPIRAMRPARGSQATSSRVSPAGGMTEGVVGKGVFGSSTPLPSSTIVSMPQEQHDTTCKPGDLPEGVYGHAVPGSHHDTNHTPDPEEPVEKMKLSKSAKDKMRQRRLEQQEILHEQAEQQRVEKVHQGLRQSVSHFSIDELDTLKDWQLNGNELMKGQAESPPEDSPSSSTSPQGTLSPVKSFSPHHQPSPPTLPPQSKTTLRRVRRAPSLNKTRPSFSNSSDDLFLGSSGQKKDDQDQPEMRPFSNPDAALIQAFTFLSSNDWEKKIEGMTFFRCLVQYHSDVISTRLQDVCRALIPEVMNLRSGVSRVAVATLGSLYTHLQRGMDQELEVTATALLHKVGVSNTFIRHDVDAALDSMVQNCTPTRVMNALLTGGVRHLNSMVRKCTAQHLADLVEKIGAGRLLSGSMDLTDRILPAIARLAQDSSQEARYYGRQMLLFLASHQDFDKMVKKYIPAKDLPNLRDLVFTLKTKGLGEMPQDTPSARGRRSLPGSGTIRASSLPREPLSHVNRESAEYNYRAQAHNIAERTEYIKQLKSLMSSKDFRERIKAIDQVVGDCENNPDMVIVCIFPVFDSIKARLQESNSKVNLHALEALQKIIPSIRENLAQVVNILVPAIVDNHLNSKNNAIYSAAVGAVDALMQNIDNALLLQIFVTKAQLLSGRAKVNLVDKVADLVTELYPHKPQAVEQKVLPLLWNLLSTSSNSGTILGRGGSVREATATLCQALYTQMGPKLTDCAASQSLSVTKSLNQLLKTSPPLMISSE</sequence>
<feature type="compositionally biased region" description="Low complexity" evidence="4">
    <location>
        <begin position="1084"/>
        <end position="1097"/>
    </location>
</feature>
<dbReference type="InterPro" id="IPR016024">
    <property type="entry name" value="ARM-type_fold"/>
</dbReference>
<organism evidence="6 7">
    <name type="scientific">Albula goreensis</name>
    <dbReference type="NCBI Taxonomy" id="1534307"/>
    <lineage>
        <taxon>Eukaryota</taxon>
        <taxon>Metazoa</taxon>
        <taxon>Chordata</taxon>
        <taxon>Craniata</taxon>
        <taxon>Vertebrata</taxon>
        <taxon>Euteleostomi</taxon>
        <taxon>Actinopterygii</taxon>
        <taxon>Neopterygii</taxon>
        <taxon>Teleostei</taxon>
        <taxon>Albuliformes</taxon>
        <taxon>Albulidae</taxon>
        <taxon>Albula</taxon>
    </lineage>
</organism>
<dbReference type="GO" id="GO:0005881">
    <property type="term" value="C:cytoplasmic microtubule"/>
    <property type="evidence" value="ECO:0007669"/>
    <property type="project" value="TreeGrafter"/>
</dbReference>
<evidence type="ECO:0000313" key="6">
    <source>
        <dbReference type="EMBL" id="KAI1895554.1"/>
    </source>
</evidence>
<dbReference type="GO" id="GO:0005929">
    <property type="term" value="C:cilium"/>
    <property type="evidence" value="ECO:0007669"/>
    <property type="project" value="TreeGrafter"/>
</dbReference>
<feature type="region of interest" description="Disordered" evidence="4">
    <location>
        <begin position="896"/>
        <end position="946"/>
    </location>
</feature>
<dbReference type="EMBL" id="JAERUA010000009">
    <property type="protein sequence ID" value="KAI1895554.1"/>
    <property type="molecule type" value="Genomic_DNA"/>
</dbReference>
<feature type="compositionally biased region" description="Basic and acidic residues" evidence="4">
    <location>
        <begin position="645"/>
        <end position="663"/>
    </location>
</feature>
<name>A0A8T3DI79_9TELE</name>
<feature type="compositionally biased region" description="Polar residues" evidence="4">
    <location>
        <begin position="1129"/>
        <end position="1141"/>
    </location>
</feature>
<feature type="region of interest" description="Disordered" evidence="4">
    <location>
        <begin position="767"/>
        <end position="794"/>
    </location>
</feature>
<dbReference type="InterPro" id="IPR024395">
    <property type="entry name" value="CLASP_N_dom"/>
</dbReference>
<keyword evidence="3" id="KW-0206">Cytoskeleton</keyword>
<feature type="compositionally biased region" description="Polar residues" evidence="4">
    <location>
        <begin position="569"/>
        <end position="578"/>
    </location>
</feature>
<feature type="compositionally biased region" description="Low complexity" evidence="4">
    <location>
        <begin position="807"/>
        <end position="829"/>
    </location>
</feature>
<feature type="region of interest" description="Disordered" evidence="4">
    <location>
        <begin position="990"/>
        <end position="1044"/>
    </location>
</feature>
<feature type="domain" description="TOG" evidence="5">
    <location>
        <begin position="1159"/>
        <end position="1398"/>
    </location>
</feature>
<dbReference type="PANTHER" id="PTHR21567">
    <property type="entry name" value="CLASP"/>
    <property type="match status" value="1"/>
</dbReference>
<protein>
    <recommendedName>
        <fullName evidence="5">TOG domain-containing protein</fullName>
    </recommendedName>
</protein>
<dbReference type="GO" id="GO:0008017">
    <property type="term" value="F:microtubule binding"/>
    <property type="evidence" value="ECO:0007669"/>
    <property type="project" value="TreeGrafter"/>
</dbReference>
<keyword evidence="2" id="KW-0963">Cytoplasm</keyword>
<accession>A0A8T3DI79</accession>
<keyword evidence="7" id="KW-1185">Reference proteome</keyword>
<evidence type="ECO:0000313" key="7">
    <source>
        <dbReference type="Proteomes" id="UP000829720"/>
    </source>
</evidence>
<reference evidence="6" key="1">
    <citation type="submission" date="2021-01" db="EMBL/GenBank/DDBJ databases">
        <authorList>
            <person name="Zahm M."/>
            <person name="Roques C."/>
            <person name="Cabau C."/>
            <person name="Klopp C."/>
            <person name="Donnadieu C."/>
            <person name="Jouanno E."/>
            <person name="Lampietro C."/>
            <person name="Louis A."/>
            <person name="Herpin A."/>
            <person name="Echchiki A."/>
            <person name="Berthelot C."/>
            <person name="Parey E."/>
            <person name="Roest-Crollius H."/>
            <person name="Braasch I."/>
            <person name="Postlethwait J."/>
            <person name="Bobe J."/>
            <person name="Montfort J."/>
            <person name="Bouchez O."/>
            <person name="Begum T."/>
            <person name="Mejri S."/>
            <person name="Adams A."/>
            <person name="Chen W.-J."/>
            <person name="Guiguen Y."/>
        </authorList>
    </citation>
    <scope>NUCLEOTIDE SEQUENCE</scope>
    <source>
        <tissue evidence="6">Blood</tissue>
    </source>
</reference>
<dbReference type="OrthoDB" id="63891at2759"/>
<dbReference type="Gene3D" id="1.25.10.10">
    <property type="entry name" value="Leucine-rich Repeat Variant"/>
    <property type="match status" value="3"/>
</dbReference>
<evidence type="ECO:0000256" key="3">
    <source>
        <dbReference type="ARBA" id="ARBA00023212"/>
    </source>
</evidence>
<feature type="compositionally biased region" description="Basic and acidic residues" evidence="4">
    <location>
        <begin position="993"/>
        <end position="1044"/>
    </location>
</feature>
<evidence type="ECO:0000256" key="1">
    <source>
        <dbReference type="ARBA" id="ARBA00004245"/>
    </source>
</evidence>
<feature type="region of interest" description="Disordered" evidence="4">
    <location>
        <begin position="634"/>
        <end position="702"/>
    </location>
</feature>
<evidence type="ECO:0000256" key="4">
    <source>
        <dbReference type="SAM" id="MobiDB-lite"/>
    </source>
</evidence>
<dbReference type="PANTHER" id="PTHR21567:SF87">
    <property type="entry name" value="CRESCERIN-LIKE PROTEIN CHE-12"/>
    <property type="match status" value="1"/>
</dbReference>
<comment type="caution">
    <text evidence="6">The sequence shown here is derived from an EMBL/GenBank/DDBJ whole genome shotgun (WGS) entry which is preliminary data.</text>
</comment>
<dbReference type="SMART" id="SM01349">
    <property type="entry name" value="TOG"/>
    <property type="match status" value="3"/>
</dbReference>
<feature type="region of interest" description="Disordered" evidence="4">
    <location>
        <begin position="560"/>
        <end position="584"/>
    </location>
</feature>
<dbReference type="Proteomes" id="UP000829720">
    <property type="component" value="Unassembled WGS sequence"/>
</dbReference>
<feature type="region of interest" description="Disordered" evidence="4">
    <location>
        <begin position="489"/>
        <end position="524"/>
    </location>
</feature>
<feature type="compositionally biased region" description="Basic and acidic residues" evidence="4">
    <location>
        <begin position="1150"/>
        <end position="1159"/>
    </location>
</feature>